<feature type="repeat" description="ANK" evidence="3">
    <location>
        <begin position="1403"/>
        <end position="1435"/>
    </location>
</feature>
<dbReference type="Pfam" id="PF13637">
    <property type="entry name" value="Ank_4"/>
    <property type="match status" value="1"/>
</dbReference>
<sequence length="1763" mass="196981">MAAPVASEAGISAAQAVAGQENSREDAVADEPNEGVDEAKFDIIGVHGFHGDENIWDGAYTSSGQDPTRLNRLFSNIAPKGGRFISYSYDPDEASMGCYTLQGSYRNAHKLLEVVAKSRTPEIRNARRPIYFACHDIGGVIVKTALIIASLDESAYADILHCIRGIIFFGYPHRSTTIVDLEEQLFWLLSLNNDCNLQGHKMTLVKSLAETISKVNDSFIHTKMLIQARVINVFSTHDDPTKKVFDKFTATLGVPLEYRLPSVKPHLQLFDPEELDSYAEVISPDEDWLEFKEVHNASLRKSLHQASPIYPALSDTPIEYNPELDILSKTNYNHILHIQCTSDAGNISESVKSYLSEAKSVNGKLYYFRFKSHDARFNTIPAMLWTFFAQSVYRHPRNFMINSYFPEICDGYSWGYRCLLHMWQNVVVRSDGSNYLLVLGCLDECDDTVLYFLSEIYNYFTTIEHHLRIVIITTKGTAKDKLIVDTLSKFPTESITRIDYNLPSSEPRSGTFNVSMLLQQSHYYAVNDLRDKIEALLSGCANDVSLRHLLINCFRSTPDLSKTVSRILAKSQTPSPEQIFESILEDIPEEYHLWANKLLCWMLSSFRPLRASEFCRISDLCLGNNLRADTGGSTIHGRFINIIRRFGGLLVTVHDEVHFSHASIRGWLKSSDSSEDQLLITKGWYRQTERDRHTTIVQTCLDHLKDDTDHTQAWIIQLPYVTEFRMGHRKQFGSIGDALWVIFKDQPVLERWVDAYMALPTPFLKPLKNRKWLTIASHFGFEGMVKSILASNEYDSETLNQSLVEAARMAQLPVFRLLMNRYPDGLDLSNTYVQAALQAALRSENYELCHELVNRVHLSEQPSEINDGLVFNYPDNHIQDTTKEEAISPKASNLSSCLKACLRSACELDMTDIVAKLLSFGPENDTTFLESISDTEDTPLLVTAQYSRLDSAKLLIAAGASVTPNDNKELAMPLEIAASYGSSEMTDLLLSHGAPIDAKGLSNQTSLETACVAGNFAAVESLLRYRDFRDYITLDLPAQPLMIAVQEGHYKIAEALLRHGADPDFPEQDGQTALWLAVVHEWIDICRLLLAHKADPNLALKDNRITPLISAIINKNMELVKVLIKNGADVNQPLYNQCTPVYMATFGNDIEIVRYLLSHNADPNIASSNGITPLWLAAQQGYSEVARLLAEAKADVHATDNSGWTPLHAVYDTTETVRVLLEYGADMNRMNKKDATPLGLAINSNQVNAVKLMLSESKIKPDWSIPSMYGAIQHAVRDGYNEVMSLVLEAGANVNLVDDHNASLALWAMSRNDDDMIRTLLEFGPDLSHKDKDGDTALHNIRKTTPLASIRRVVNAGGKLDAMNDDLETPLISAIRACNMEVFDYFMTKPIIVDTLNSPSFSKEGAPLHFACARGTIDMVKVLIKNGADINYACASAYGTPLIAATRRRGDDSDIAESIIGLLLDEGADSTISAGRAGYPIISASISCSPKVIQLLLNHKASVDVKDPFGRKPAHFACHNTLEVLKSLNLPDSDFAARDIVGRVPLHYAVIRGQIDLVEEVLARSQRVGIGIDVVDDDGWTPLLWAARAPRLFFWRVKLEPSQYDAMVSFLLSKGANPSIRGHGLYKDWTVSEVAYYHHADSIADLVADKTLQKNKRRGPKKRGKKTEWSFCDCCYAEIAGIYFRGPGTLGIELCFKCYRSKSRIAPGDEFIDCGYDFDEDDEEADTESKAAQSVNGEIPVKDQENVEIQFDDEVVEEEDMEL</sequence>
<gene>
    <name evidence="5" type="ORF">CFAM422_010328</name>
</gene>
<evidence type="ECO:0000313" key="6">
    <source>
        <dbReference type="Proteomes" id="UP000801864"/>
    </source>
</evidence>
<dbReference type="SUPFAM" id="SSF48403">
    <property type="entry name" value="Ankyrin repeat"/>
    <property type="match status" value="2"/>
</dbReference>
<feature type="repeat" description="ANK" evidence="3">
    <location>
        <begin position="969"/>
        <end position="1001"/>
    </location>
</feature>
<feature type="repeat" description="ANK" evidence="3">
    <location>
        <begin position="1103"/>
        <end position="1131"/>
    </location>
</feature>
<evidence type="ECO:0000256" key="2">
    <source>
        <dbReference type="ARBA" id="ARBA00023043"/>
    </source>
</evidence>
<evidence type="ECO:0000256" key="3">
    <source>
        <dbReference type="PROSITE-ProRule" id="PRU00023"/>
    </source>
</evidence>
<dbReference type="SMART" id="SM00248">
    <property type="entry name" value="ANK"/>
    <property type="match status" value="19"/>
</dbReference>
<dbReference type="SUPFAM" id="SSF53474">
    <property type="entry name" value="alpha/beta-Hydrolases"/>
    <property type="match status" value="1"/>
</dbReference>
<keyword evidence="2 3" id="KW-0040">ANK repeat</keyword>
<dbReference type="Pfam" id="PF12796">
    <property type="entry name" value="Ank_2"/>
    <property type="match status" value="5"/>
</dbReference>
<feature type="repeat" description="ANK" evidence="3">
    <location>
        <begin position="1136"/>
        <end position="1168"/>
    </location>
</feature>
<keyword evidence="6" id="KW-1185">Reference proteome</keyword>
<reference evidence="5 6" key="1">
    <citation type="submission" date="2018-06" db="EMBL/GenBank/DDBJ databases">
        <title>Genome analysis of cellulolytic fungus Trichoderma lentiforme CFAM-422.</title>
        <authorList>
            <person name="Steindorff A.S."/>
            <person name="Formighieri E.F."/>
            <person name="Midorikawa G.E.O."/>
            <person name="Tamietti M.S."/>
            <person name="Ramos E.Z."/>
            <person name="Silva A.S."/>
            <person name="Bon E.P.S."/>
            <person name="Mendes T.D."/>
            <person name="Damaso M.C.T."/>
            <person name="Favaro L.C.L."/>
        </authorList>
    </citation>
    <scope>NUCLEOTIDE SEQUENCE [LARGE SCALE GENOMIC DNA]</scope>
    <source>
        <strain evidence="5 6">CFAM-422</strain>
    </source>
</reference>
<feature type="region of interest" description="Disordered" evidence="4">
    <location>
        <begin position="1723"/>
        <end position="1743"/>
    </location>
</feature>
<dbReference type="EMBL" id="QLNT01000020">
    <property type="protein sequence ID" value="KAF3063043.1"/>
    <property type="molecule type" value="Genomic_DNA"/>
</dbReference>
<dbReference type="PRINTS" id="PR01415">
    <property type="entry name" value="ANKYRIN"/>
</dbReference>
<proteinExistence type="predicted"/>
<dbReference type="PANTHER" id="PTHR24198">
    <property type="entry name" value="ANKYRIN REPEAT AND PROTEIN KINASE DOMAIN-CONTAINING PROTEIN"/>
    <property type="match status" value="1"/>
</dbReference>
<feature type="region of interest" description="Disordered" evidence="4">
    <location>
        <begin position="1"/>
        <end position="34"/>
    </location>
</feature>
<keyword evidence="1" id="KW-0677">Repeat</keyword>
<protein>
    <submittedName>
        <fullName evidence="5">Ankyrin-1</fullName>
    </submittedName>
</protein>
<feature type="repeat" description="ANK" evidence="3">
    <location>
        <begin position="1267"/>
        <end position="1299"/>
    </location>
</feature>
<evidence type="ECO:0000313" key="5">
    <source>
        <dbReference type="EMBL" id="KAF3063043.1"/>
    </source>
</evidence>
<dbReference type="InterPro" id="IPR002110">
    <property type="entry name" value="Ankyrin_rpt"/>
</dbReference>
<evidence type="ECO:0000256" key="4">
    <source>
        <dbReference type="SAM" id="MobiDB-lite"/>
    </source>
</evidence>
<feature type="repeat" description="ANK" evidence="3">
    <location>
        <begin position="1169"/>
        <end position="1201"/>
    </location>
</feature>
<feature type="repeat" description="ANK" evidence="3">
    <location>
        <begin position="1040"/>
        <end position="1068"/>
    </location>
</feature>
<dbReference type="PROSITE" id="PS50088">
    <property type="entry name" value="ANK_REPEAT"/>
    <property type="match status" value="8"/>
</dbReference>
<organism evidence="5 6">
    <name type="scientific">Trichoderma lentiforme</name>
    <dbReference type="NCBI Taxonomy" id="1567552"/>
    <lineage>
        <taxon>Eukaryota</taxon>
        <taxon>Fungi</taxon>
        <taxon>Dikarya</taxon>
        <taxon>Ascomycota</taxon>
        <taxon>Pezizomycotina</taxon>
        <taxon>Sordariomycetes</taxon>
        <taxon>Hypocreomycetidae</taxon>
        <taxon>Hypocreales</taxon>
        <taxon>Hypocreaceae</taxon>
        <taxon>Trichoderma</taxon>
    </lineage>
</organism>
<dbReference type="Proteomes" id="UP000801864">
    <property type="component" value="Unassembled WGS sequence"/>
</dbReference>
<name>A0A9P4X7Y7_9HYPO</name>
<comment type="caution">
    <text evidence="5">The sequence shown here is derived from an EMBL/GenBank/DDBJ whole genome shotgun (WGS) entry which is preliminary data.</text>
</comment>
<dbReference type="Gene3D" id="1.25.40.20">
    <property type="entry name" value="Ankyrin repeat-containing domain"/>
    <property type="match status" value="4"/>
</dbReference>
<accession>A0A9P4X7Y7</accession>
<evidence type="ECO:0000256" key="1">
    <source>
        <dbReference type="ARBA" id="ARBA00022737"/>
    </source>
</evidence>
<dbReference type="InterPro" id="IPR036770">
    <property type="entry name" value="Ankyrin_rpt-contain_sf"/>
</dbReference>
<dbReference type="PANTHER" id="PTHR24198:SF165">
    <property type="entry name" value="ANKYRIN REPEAT-CONTAINING PROTEIN-RELATED"/>
    <property type="match status" value="1"/>
</dbReference>
<dbReference type="PROSITE" id="PS50297">
    <property type="entry name" value="ANK_REP_REGION"/>
    <property type="match status" value="6"/>
</dbReference>
<dbReference type="InterPro" id="IPR029058">
    <property type="entry name" value="AB_hydrolase_fold"/>
</dbReference>
<feature type="repeat" description="ANK" evidence="3">
    <location>
        <begin position="935"/>
        <end position="967"/>
    </location>
</feature>